<organism evidence="7 8">
    <name type="scientific">Mycolicibacterium mucogenicum</name>
    <name type="common">Mycobacterium mucogenicum</name>
    <dbReference type="NCBI Taxonomy" id="56689"/>
    <lineage>
        <taxon>Bacteria</taxon>
        <taxon>Bacillati</taxon>
        <taxon>Actinomycetota</taxon>
        <taxon>Actinomycetes</taxon>
        <taxon>Mycobacteriales</taxon>
        <taxon>Mycobacteriaceae</taxon>
        <taxon>Mycolicibacterium</taxon>
    </lineage>
</organism>
<evidence type="ECO:0000256" key="3">
    <source>
        <dbReference type="ARBA" id="ARBA00022806"/>
    </source>
</evidence>
<dbReference type="PROSITE" id="PS51198">
    <property type="entry name" value="UVRD_HELICASE_ATP_BIND"/>
    <property type="match status" value="1"/>
</dbReference>
<dbReference type="Pfam" id="PF13538">
    <property type="entry name" value="UvrD_C_2"/>
    <property type="match status" value="1"/>
</dbReference>
<dbReference type="GO" id="GO:0043138">
    <property type="term" value="F:3'-5' DNA helicase activity"/>
    <property type="evidence" value="ECO:0007669"/>
    <property type="project" value="UniProtKB-EC"/>
</dbReference>
<feature type="domain" description="UvrD-like helicase ATP-binding" evidence="6">
    <location>
        <begin position="10"/>
        <end position="383"/>
    </location>
</feature>
<dbReference type="InterPro" id="IPR000212">
    <property type="entry name" value="DNA_helicase_UvrD/REP"/>
</dbReference>
<evidence type="ECO:0000256" key="4">
    <source>
        <dbReference type="ARBA" id="ARBA00022840"/>
    </source>
</evidence>
<protein>
    <recommendedName>
        <fullName evidence="6">UvrD-like helicase ATP-binding domain-containing protein</fullName>
    </recommendedName>
</protein>
<feature type="binding site" evidence="5">
    <location>
        <begin position="31"/>
        <end position="38"/>
    </location>
    <ligand>
        <name>ATP</name>
        <dbReference type="ChEBI" id="CHEBI:30616"/>
    </ligand>
</feature>
<dbReference type="GO" id="GO:0003677">
    <property type="term" value="F:DNA binding"/>
    <property type="evidence" value="ECO:0007669"/>
    <property type="project" value="InterPro"/>
</dbReference>
<evidence type="ECO:0000313" key="8">
    <source>
        <dbReference type="Proteomes" id="UP000093962"/>
    </source>
</evidence>
<dbReference type="GO" id="GO:0005524">
    <property type="term" value="F:ATP binding"/>
    <property type="evidence" value="ECO:0007669"/>
    <property type="project" value="UniProtKB-UniRule"/>
</dbReference>
<dbReference type="InterPro" id="IPR014016">
    <property type="entry name" value="UvrD-like_ATP-bd"/>
</dbReference>
<dbReference type="Pfam" id="PF00580">
    <property type="entry name" value="UvrD-helicase"/>
    <property type="match status" value="1"/>
</dbReference>
<keyword evidence="2 5" id="KW-0378">Hydrolase</keyword>
<gene>
    <name evidence="7" type="ORF">A5642_09535</name>
</gene>
<keyword evidence="1 5" id="KW-0547">Nucleotide-binding</keyword>
<dbReference type="GO" id="GO:0016887">
    <property type="term" value="F:ATP hydrolysis activity"/>
    <property type="evidence" value="ECO:0007669"/>
    <property type="project" value="RHEA"/>
</dbReference>
<dbReference type="AlphaFoldDB" id="A0A1A0N3H5"/>
<dbReference type="EMBL" id="LZSF01000014">
    <property type="protein sequence ID" value="OBA92314.1"/>
    <property type="molecule type" value="Genomic_DNA"/>
</dbReference>
<keyword evidence="4 5" id="KW-0067">ATP-binding</keyword>
<keyword evidence="3 5" id="KW-0347">Helicase</keyword>
<comment type="caution">
    <text evidence="7">The sequence shown here is derived from an EMBL/GenBank/DDBJ whole genome shotgun (WGS) entry which is preliminary data.</text>
</comment>
<dbReference type="PANTHER" id="PTHR11070">
    <property type="entry name" value="UVRD / RECB / PCRA DNA HELICASE FAMILY MEMBER"/>
    <property type="match status" value="1"/>
</dbReference>
<dbReference type="Gene3D" id="3.40.50.300">
    <property type="entry name" value="P-loop containing nucleotide triphosphate hydrolases"/>
    <property type="match status" value="2"/>
</dbReference>
<dbReference type="InterPro" id="IPR027417">
    <property type="entry name" value="P-loop_NTPase"/>
</dbReference>
<dbReference type="SUPFAM" id="SSF52540">
    <property type="entry name" value="P-loop containing nucleoside triphosphate hydrolases"/>
    <property type="match status" value="1"/>
</dbReference>
<name>A0A1A0N3H5_MYCMU</name>
<sequence length="604" mass="66966">MSDDGRHSIELNDEQLDVVEAAPDARLLVMAGAGQGKTEVVVSRINSLVRDEGLTASDEILVLSFSRAAVSAVRTRLDLRDAATPNVRTFDSFASVLLVGAGVQPEGSFNDRIRRATQLLKEADDAPVEVELLRHVIIDEVQDLVGDRADFVLAILKWLDDDAGITALGDPLQGVYDFQLDESSSKTSAEDVFKQLTGPFGCETVALGKNYRARGKYPKEVVVLGDKLRAAADSDEADDLLVDLVYELPYRGEIEEWYDLVTPSAGNKTAVLCTTNADVLRVSRFLNEKSIRHAVRRQAQDFGAARWIAGALGPLPGPKERRSEVEAALERLLAEHDVDQKWNELKSAEGRTRDFDSLDLHRMNSLVKARALPLTLTEPDHSSVIVSTIHRAKGLEFDSVFVVEPNWLPPDEDRWTRVRREYVALSRARDEIFTCRLPQSKSTIKADDRLGRFKEEVRSRKKGGKPWTRAFEFLYGDIETAYPAVSQTVDAQSIQQTLQSLDQVGVKVYAELDEAESTAESPSYMLVTQDLQPLGRTSPAFNYAFQKTFGWLKNRPTVIEGLSLVSVETVAGDYRESEKAGLGSSGFWLVPRITGLARPDLNTT</sequence>
<dbReference type="RefSeq" id="WP_064857400.1">
    <property type="nucleotide sequence ID" value="NZ_LZSF01000014.1"/>
</dbReference>
<evidence type="ECO:0000256" key="5">
    <source>
        <dbReference type="PROSITE-ProRule" id="PRU00560"/>
    </source>
</evidence>
<evidence type="ECO:0000259" key="6">
    <source>
        <dbReference type="PROSITE" id="PS51198"/>
    </source>
</evidence>
<reference evidence="7 8" key="1">
    <citation type="submission" date="2016-06" db="EMBL/GenBank/DDBJ databases">
        <authorList>
            <person name="Kjaerup R.B."/>
            <person name="Dalgaard T.S."/>
            <person name="Juul-Madsen H.R."/>
        </authorList>
    </citation>
    <scope>NUCLEOTIDE SEQUENCE [LARGE SCALE GENOMIC DNA]</scope>
    <source>
        <strain evidence="7 8">1199456.5</strain>
    </source>
</reference>
<proteinExistence type="predicted"/>
<evidence type="ECO:0000313" key="7">
    <source>
        <dbReference type="EMBL" id="OBA92314.1"/>
    </source>
</evidence>
<evidence type="ECO:0000256" key="1">
    <source>
        <dbReference type="ARBA" id="ARBA00022741"/>
    </source>
</evidence>
<dbReference type="InterPro" id="IPR027785">
    <property type="entry name" value="UvrD-like_helicase_C"/>
</dbReference>
<evidence type="ECO:0000256" key="2">
    <source>
        <dbReference type="ARBA" id="ARBA00022801"/>
    </source>
</evidence>
<accession>A0A1A0N3H5</accession>
<dbReference type="Proteomes" id="UP000093962">
    <property type="component" value="Unassembled WGS sequence"/>
</dbReference>